<organism evidence="2 3">
    <name type="scientific">Nonomuraea thailandensis</name>
    <dbReference type="NCBI Taxonomy" id="1188745"/>
    <lineage>
        <taxon>Bacteria</taxon>
        <taxon>Bacillati</taxon>
        <taxon>Actinomycetota</taxon>
        <taxon>Actinomycetes</taxon>
        <taxon>Streptosporangiales</taxon>
        <taxon>Streptosporangiaceae</taxon>
        <taxon>Nonomuraea</taxon>
    </lineage>
</organism>
<feature type="signal peptide" evidence="1">
    <location>
        <begin position="1"/>
        <end position="33"/>
    </location>
</feature>
<sequence length="299" mass="32701">MHHRRRCARPLSPVAAIAIPCLIVALTSATASADTIMRATYDNGRTDSGYAGIGASGCCTYSLNPDGSLHRAGTYSIRSALRYADPEVSGGPRAESDTVNIVATRFQPGQTSWYGFSVYIPSTWQDDATAEDIIFQWHHTKSSCDNPNRSPSMFLEVLPPSTTSASKLRLRVNSDPVLCDYRDNADANLTKTSYDLTALTKGAWHDFVFQVNWSYTQTGSITAWHQTSKLPGWTQVLNAENVANTYNSGTGTFGYLKWGIYKPAWRQGPTAVTERVVWHDNIAVAADTSTGFQDVDPSA</sequence>
<dbReference type="AlphaFoldDB" id="A0A9X2K2P7"/>
<proteinExistence type="predicted"/>
<dbReference type="Proteomes" id="UP001139648">
    <property type="component" value="Unassembled WGS sequence"/>
</dbReference>
<dbReference type="Pfam" id="PF14099">
    <property type="entry name" value="Polysacc_lyase"/>
    <property type="match status" value="1"/>
</dbReference>
<keyword evidence="3" id="KW-1185">Reference proteome</keyword>
<dbReference type="RefSeq" id="WP_253745327.1">
    <property type="nucleotide sequence ID" value="NZ_BAABKA010000065.1"/>
</dbReference>
<protein>
    <recommendedName>
        <fullName evidence="4">Polysaccharide lyase</fullName>
    </recommendedName>
</protein>
<feature type="chain" id="PRO_5040819908" description="Polysaccharide lyase" evidence="1">
    <location>
        <begin position="34"/>
        <end position="299"/>
    </location>
</feature>
<dbReference type="Gene3D" id="2.60.120.200">
    <property type="match status" value="1"/>
</dbReference>
<keyword evidence="1" id="KW-0732">Signal</keyword>
<name>A0A9X2K2P7_9ACTN</name>
<dbReference type="EMBL" id="JAMZEB010000002">
    <property type="protein sequence ID" value="MCP2358238.1"/>
    <property type="molecule type" value="Genomic_DNA"/>
</dbReference>
<evidence type="ECO:0000313" key="2">
    <source>
        <dbReference type="EMBL" id="MCP2358238.1"/>
    </source>
</evidence>
<gene>
    <name evidence="2" type="ORF">HD597_005258</name>
</gene>
<accession>A0A9X2K2P7</accession>
<reference evidence="2" key="1">
    <citation type="submission" date="2022-06" db="EMBL/GenBank/DDBJ databases">
        <title>Sequencing the genomes of 1000 actinobacteria strains.</title>
        <authorList>
            <person name="Klenk H.-P."/>
        </authorList>
    </citation>
    <scope>NUCLEOTIDE SEQUENCE</scope>
    <source>
        <strain evidence="2">DSM 46694</strain>
    </source>
</reference>
<comment type="caution">
    <text evidence="2">The sequence shown here is derived from an EMBL/GenBank/DDBJ whole genome shotgun (WGS) entry which is preliminary data.</text>
</comment>
<evidence type="ECO:0008006" key="4">
    <source>
        <dbReference type="Google" id="ProtNLM"/>
    </source>
</evidence>
<evidence type="ECO:0000313" key="3">
    <source>
        <dbReference type="Proteomes" id="UP001139648"/>
    </source>
</evidence>
<dbReference type="InterPro" id="IPR025975">
    <property type="entry name" value="Polysacc_lyase"/>
</dbReference>
<evidence type="ECO:0000256" key="1">
    <source>
        <dbReference type="SAM" id="SignalP"/>
    </source>
</evidence>